<dbReference type="InterPro" id="IPR013328">
    <property type="entry name" value="6PGD_dom2"/>
</dbReference>
<evidence type="ECO:0000313" key="6">
    <source>
        <dbReference type="Proteomes" id="UP000027186"/>
    </source>
</evidence>
<geneLocation type="plasmid" evidence="4 6">
    <name>AbAZ39_p3</name>
</geneLocation>
<dbReference type="GO" id="GO:0006631">
    <property type="term" value="P:fatty acid metabolic process"/>
    <property type="evidence" value="ECO:0007669"/>
    <property type="project" value="InterPro"/>
</dbReference>
<proteinExistence type="predicted"/>
<dbReference type="EC" id="1.1.1.35" evidence="5"/>
<organism evidence="4 6">
    <name type="scientific">Azospirillum argentinense</name>
    <dbReference type="NCBI Taxonomy" id="2970906"/>
    <lineage>
        <taxon>Bacteria</taxon>
        <taxon>Pseudomonadati</taxon>
        <taxon>Pseudomonadota</taxon>
        <taxon>Alphaproteobacteria</taxon>
        <taxon>Rhodospirillales</taxon>
        <taxon>Azospirillaceae</taxon>
        <taxon>Azospirillum</taxon>
    </lineage>
</organism>
<dbReference type="Proteomes" id="UP000027186">
    <property type="component" value="Plasmid AbAZ39_p3"/>
</dbReference>
<dbReference type="EMBL" id="JBJLSN010000015">
    <property type="protein sequence ID" value="MFL7902127.1"/>
    <property type="molecule type" value="Genomic_DNA"/>
</dbReference>
<dbReference type="Proteomes" id="UP001628281">
    <property type="component" value="Unassembled WGS sequence"/>
</dbReference>
<reference evidence="4 6" key="1">
    <citation type="journal article" date="2014" name="Genome Announc.">
        <title>Complete Genome Sequence of the Model Rhizosphere Strain Azospirillum brasilense Az39, Successfully Applied in Agriculture.</title>
        <authorList>
            <person name="Rivera D."/>
            <person name="Revale S."/>
            <person name="Molina R."/>
            <person name="Gualpa J."/>
            <person name="Puente M."/>
            <person name="Maroniche G."/>
            <person name="Paris G."/>
            <person name="Baker D."/>
            <person name="Clavijo B."/>
            <person name="McLay K."/>
            <person name="Spaepen S."/>
            <person name="Perticari A."/>
            <person name="Vazquez M."/>
            <person name="Wisniewski-Dye F."/>
            <person name="Watkins C."/>
            <person name="Martinez-Abarca F."/>
            <person name="Vanderleyden J."/>
            <person name="Cassan F."/>
        </authorList>
    </citation>
    <scope>NUCLEOTIDE SEQUENCE [LARGE SCALE GENOMIC DNA]</scope>
    <source>
        <strain evidence="4 6">Az39</strain>
        <plasmid evidence="4">AbAZ39_p3</plasmid>
    </source>
</reference>
<dbReference type="Gene3D" id="3.40.50.720">
    <property type="entry name" value="NAD(P)-binding Rossmann-like Domain"/>
    <property type="match status" value="1"/>
</dbReference>
<protein>
    <submittedName>
        <fullName evidence="5">3-hydroxyacyl-CoA dehydrogenase family protein</fullName>
        <ecNumber evidence="5">1.1.1.35</ecNumber>
    </submittedName>
</protein>
<feature type="domain" description="3-hydroxyacyl-CoA dehydrogenase NAD binding" evidence="3">
    <location>
        <begin position="12"/>
        <end position="186"/>
    </location>
</feature>
<evidence type="ECO:0000259" key="3">
    <source>
        <dbReference type="Pfam" id="PF02737"/>
    </source>
</evidence>
<dbReference type="SUPFAM" id="SSF48179">
    <property type="entry name" value="6-phosphogluconate dehydrogenase C-terminal domain-like"/>
    <property type="match status" value="1"/>
</dbReference>
<dbReference type="InterPro" id="IPR036291">
    <property type="entry name" value="NAD(P)-bd_dom_sf"/>
</dbReference>
<dbReference type="RefSeq" id="WP_040137614.1">
    <property type="nucleotide sequence ID" value="NZ_CP007796.1"/>
</dbReference>
<dbReference type="Gene3D" id="1.10.1040.10">
    <property type="entry name" value="N-(1-d-carboxylethyl)-l-norvaline Dehydrogenase, domain 2"/>
    <property type="match status" value="1"/>
</dbReference>
<dbReference type="PANTHER" id="PTHR48075:SF5">
    <property type="entry name" value="3-HYDROXYBUTYRYL-COA DEHYDROGENASE"/>
    <property type="match status" value="1"/>
</dbReference>
<name>A0A060DY09_9PROT</name>
<dbReference type="AlphaFoldDB" id="A0A060DY09"/>
<dbReference type="InterPro" id="IPR006108">
    <property type="entry name" value="3HC_DH_C"/>
</dbReference>
<dbReference type="PANTHER" id="PTHR48075">
    <property type="entry name" value="3-HYDROXYACYL-COA DEHYDROGENASE FAMILY PROTEIN"/>
    <property type="match status" value="1"/>
</dbReference>
<evidence type="ECO:0000259" key="2">
    <source>
        <dbReference type="Pfam" id="PF00725"/>
    </source>
</evidence>
<reference evidence="5 7" key="2">
    <citation type="submission" date="2024-11" db="EMBL/GenBank/DDBJ databases">
        <title>Draft genome sequences of two bacteria associated to sugarcane roots in Colombia.</title>
        <authorList>
            <person name="Pardo-Diaz S."/>
            <person name="Masmela-Mendoza J."/>
            <person name="Delgadillo-Duran P."/>
            <person name="Bautista E.J."/>
            <person name="Rojas-Tapias D.F."/>
        </authorList>
    </citation>
    <scope>NUCLEOTIDE SEQUENCE [LARGE SCALE GENOMIC DNA]</scope>
    <source>
        <strain evidence="5 7">Ap18</strain>
    </source>
</reference>
<dbReference type="EMBL" id="CP007796">
    <property type="protein sequence ID" value="AIB15923.1"/>
    <property type="molecule type" value="Genomic_DNA"/>
</dbReference>
<keyword evidence="4" id="KW-0614">Plasmid</keyword>
<evidence type="ECO:0000313" key="5">
    <source>
        <dbReference type="EMBL" id="MFL7902127.1"/>
    </source>
</evidence>
<evidence type="ECO:0000313" key="4">
    <source>
        <dbReference type="EMBL" id="AIB15923.1"/>
    </source>
</evidence>
<dbReference type="GO" id="GO:0003857">
    <property type="term" value="F:(3S)-3-hydroxyacyl-CoA dehydrogenase (NAD+) activity"/>
    <property type="evidence" value="ECO:0007669"/>
    <property type="project" value="UniProtKB-EC"/>
</dbReference>
<dbReference type="Pfam" id="PF00725">
    <property type="entry name" value="3HCDH"/>
    <property type="match status" value="1"/>
</dbReference>
<evidence type="ECO:0000313" key="7">
    <source>
        <dbReference type="Proteomes" id="UP001628281"/>
    </source>
</evidence>
<dbReference type="SUPFAM" id="SSF51735">
    <property type="entry name" value="NAD(P)-binding Rossmann-fold domains"/>
    <property type="match status" value="1"/>
</dbReference>
<evidence type="ECO:0000256" key="1">
    <source>
        <dbReference type="ARBA" id="ARBA00023002"/>
    </source>
</evidence>
<dbReference type="InterPro" id="IPR008927">
    <property type="entry name" value="6-PGluconate_DH-like_C_sf"/>
</dbReference>
<dbReference type="KEGG" id="abq:ABAZ39_29140"/>
<keyword evidence="7" id="KW-1185">Reference proteome</keyword>
<keyword evidence="1 5" id="KW-0560">Oxidoreductase</keyword>
<dbReference type="InterPro" id="IPR006176">
    <property type="entry name" value="3-OHacyl-CoA_DH_NAD-bd"/>
</dbReference>
<accession>A0A060DY09</accession>
<feature type="domain" description="3-hydroxyacyl-CoA dehydrogenase C-terminal" evidence="2">
    <location>
        <begin position="191"/>
        <end position="258"/>
    </location>
</feature>
<dbReference type="Pfam" id="PF02737">
    <property type="entry name" value="3HCDH_N"/>
    <property type="match status" value="1"/>
</dbReference>
<gene>
    <name evidence="4" type="ORF">ABAZ39_29140</name>
    <name evidence="5" type="ORF">ACJ41P_13405</name>
</gene>
<dbReference type="GO" id="GO:0070403">
    <property type="term" value="F:NAD+ binding"/>
    <property type="evidence" value="ECO:0007669"/>
    <property type="project" value="InterPro"/>
</dbReference>
<sequence length="327" mass="34172">MHRAFSHDAASIGIVGAGTIGSSWAALFLATGRQVTVVDSDPQAMARLRPAIEAVAGDLVALGVGDPRAHWDRLTAAGGDWSSLAGVDLVQENGPESLAAKRAIHAAVEAVVRPETLIASSTSGLMPSDLQDGARHPDRILIGHPFNPPHLLPLVELVPGRQTAPEAVVAAEAVYRAVGKVPVVLRREIAGHLATRLVAALWREAVYLVEQGVCDLDDIDRAIAAGPGPRWAVLGQGLSYHLGGGAGGLARFLEVFDAPIRSWWDDLGTPAFDDDSKRALVAGAEALEASVGGRDALIRQRNEALLAVLRAPGPLSARLPGGERAPD</sequence>